<dbReference type="GO" id="GO:0042732">
    <property type="term" value="P:D-xylose metabolic process"/>
    <property type="evidence" value="ECO:0007669"/>
    <property type="project" value="UniProtKB-KW"/>
</dbReference>
<comment type="similarity">
    <text evidence="2">Belongs to the ROK (NagC/XylR) family.</text>
</comment>
<evidence type="ECO:0000256" key="1">
    <source>
        <dbReference type="ARBA" id="ARBA00002486"/>
    </source>
</evidence>
<organism evidence="4 5">
    <name type="scientific">Faecalispora sporosphaeroides</name>
    <dbReference type="NCBI Taxonomy" id="1549"/>
    <lineage>
        <taxon>Bacteria</taxon>
        <taxon>Bacillati</taxon>
        <taxon>Bacillota</taxon>
        <taxon>Clostridia</taxon>
        <taxon>Eubacteriales</taxon>
        <taxon>Oscillospiraceae</taxon>
        <taxon>Faecalispora</taxon>
    </lineage>
</organism>
<protein>
    <submittedName>
        <fullName evidence="4">ROK family transcriptional regulator</fullName>
    </submittedName>
</protein>
<gene>
    <name evidence="4" type="ORF">E7512_06205</name>
</gene>
<keyword evidence="3" id="KW-0119">Carbohydrate metabolism</keyword>
<evidence type="ECO:0000313" key="5">
    <source>
        <dbReference type="Proteomes" id="UP000754750"/>
    </source>
</evidence>
<dbReference type="Proteomes" id="UP000754750">
    <property type="component" value="Unassembled WGS sequence"/>
</dbReference>
<dbReference type="InterPro" id="IPR000600">
    <property type="entry name" value="ROK"/>
</dbReference>
<evidence type="ECO:0000313" key="4">
    <source>
        <dbReference type="EMBL" id="MBE6833162.1"/>
    </source>
</evidence>
<dbReference type="SUPFAM" id="SSF53067">
    <property type="entry name" value="Actin-like ATPase domain"/>
    <property type="match status" value="1"/>
</dbReference>
<dbReference type="EMBL" id="SVNY01000002">
    <property type="protein sequence ID" value="MBE6833162.1"/>
    <property type="molecule type" value="Genomic_DNA"/>
</dbReference>
<comment type="function">
    <text evidence="1">Transcriptional repressor of xylose-utilizing enzymes.</text>
</comment>
<dbReference type="InterPro" id="IPR043129">
    <property type="entry name" value="ATPase_NBD"/>
</dbReference>
<dbReference type="SUPFAM" id="SSF46785">
    <property type="entry name" value="Winged helix' DNA-binding domain"/>
    <property type="match status" value="1"/>
</dbReference>
<evidence type="ECO:0000256" key="2">
    <source>
        <dbReference type="ARBA" id="ARBA00006479"/>
    </source>
</evidence>
<sequence>MPNARENGVNMLAVKKQNRGSILQLIHLSGSISRKEIALRLGLTPAAITMITGELLDEGLLCQVEAEREKSTNRKGRREVLLQINGAHYAALGVYITRHKFRVLCTDLNNTILFEDLIYTGDCRRKAPAILEKLTHTIQAKLAEYNVLSTRTMVGLGVSINGIVDSVSGISVNPFQVWEERNIPVASILSEKLRMPVLLTNNICALAHGESVLSSHRRIHPMLFIKYGPGLGAAYTLGDGQSSVFNYRAIQLGHMIADPNGAPCVCGNQGCLETIIHYDSIENTMKSMLSEQRTPALWDLTGGDAAKVTIQEVIRAYNAKDPVVEQTLDRVIFYLCLVIKNMLTLFDPESVVLYGELFENERFRQSLQQQLTRYANTERVSFSHYNMGLETLGPAATVESLFFENGGLLSSEEKEL</sequence>
<reference evidence="4" key="1">
    <citation type="submission" date="2019-04" db="EMBL/GenBank/DDBJ databases">
        <title>Evolution of Biomass-Degrading Anaerobic Consortia Revealed by Metagenomics.</title>
        <authorList>
            <person name="Peng X."/>
        </authorList>
    </citation>
    <scope>NUCLEOTIDE SEQUENCE</scope>
    <source>
        <strain evidence="4">SIG551</strain>
    </source>
</reference>
<name>A0A928Q4V1_9FIRM</name>
<dbReference type="Gene3D" id="1.10.10.10">
    <property type="entry name" value="Winged helix-like DNA-binding domain superfamily/Winged helix DNA-binding domain"/>
    <property type="match status" value="1"/>
</dbReference>
<dbReference type="Gene3D" id="3.30.420.40">
    <property type="match status" value="2"/>
</dbReference>
<proteinExistence type="inferred from homology"/>
<dbReference type="InterPro" id="IPR036390">
    <property type="entry name" value="WH_DNA-bd_sf"/>
</dbReference>
<keyword evidence="3" id="KW-0859">Xylose metabolism</keyword>
<accession>A0A928Q4V1</accession>
<comment type="caution">
    <text evidence="4">The sequence shown here is derived from an EMBL/GenBank/DDBJ whole genome shotgun (WGS) entry which is preliminary data.</text>
</comment>
<dbReference type="InterPro" id="IPR036388">
    <property type="entry name" value="WH-like_DNA-bd_sf"/>
</dbReference>
<evidence type="ECO:0000256" key="3">
    <source>
        <dbReference type="ARBA" id="ARBA00022629"/>
    </source>
</evidence>
<dbReference type="AlphaFoldDB" id="A0A928Q4V1"/>
<dbReference type="PANTHER" id="PTHR18964">
    <property type="entry name" value="ROK (REPRESSOR, ORF, KINASE) FAMILY"/>
    <property type="match status" value="1"/>
</dbReference>
<dbReference type="PANTHER" id="PTHR18964:SF149">
    <property type="entry name" value="BIFUNCTIONAL UDP-N-ACETYLGLUCOSAMINE 2-EPIMERASE_N-ACETYLMANNOSAMINE KINASE"/>
    <property type="match status" value="1"/>
</dbReference>
<dbReference type="Pfam" id="PF00480">
    <property type="entry name" value="ROK"/>
    <property type="match status" value="1"/>
</dbReference>
<dbReference type="RefSeq" id="WP_020072007.1">
    <property type="nucleotide sequence ID" value="NZ_JBKWRC010000001.1"/>
</dbReference>